<evidence type="ECO:0000256" key="1">
    <source>
        <dbReference type="SAM" id="Phobius"/>
    </source>
</evidence>
<evidence type="ECO:0000313" key="3">
    <source>
        <dbReference type="Proteomes" id="UP001497512"/>
    </source>
</evidence>
<keyword evidence="1" id="KW-0472">Membrane</keyword>
<proteinExistence type="predicted"/>
<dbReference type="PANTHER" id="PTHR31721">
    <property type="entry name" value="OS06G0710300 PROTEIN"/>
    <property type="match status" value="1"/>
</dbReference>
<keyword evidence="3" id="KW-1185">Reference proteome</keyword>
<organism evidence="2 3">
    <name type="scientific">Sphagnum troendelagicum</name>
    <dbReference type="NCBI Taxonomy" id="128251"/>
    <lineage>
        <taxon>Eukaryota</taxon>
        <taxon>Viridiplantae</taxon>
        <taxon>Streptophyta</taxon>
        <taxon>Embryophyta</taxon>
        <taxon>Bryophyta</taxon>
        <taxon>Sphagnophytina</taxon>
        <taxon>Sphagnopsida</taxon>
        <taxon>Sphagnales</taxon>
        <taxon>Sphagnaceae</taxon>
        <taxon>Sphagnum</taxon>
    </lineage>
</organism>
<feature type="transmembrane region" description="Helical" evidence="1">
    <location>
        <begin position="144"/>
        <end position="168"/>
    </location>
</feature>
<accession>A0ABP0U9U1</accession>
<dbReference type="Pfam" id="PF03350">
    <property type="entry name" value="UPF0114"/>
    <property type="match status" value="1"/>
</dbReference>
<reference evidence="2" key="1">
    <citation type="submission" date="2024-02" db="EMBL/GenBank/DDBJ databases">
        <authorList>
            <consortium name="ELIXIR-Norway"/>
            <consortium name="Elixir Norway"/>
        </authorList>
    </citation>
    <scope>NUCLEOTIDE SEQUENCE</scope>
</reference>
<keyword evidence="1" id="KW-0812">Transmembrane</keyword>
<evidence type="ECO:0000313" key="2">
    <source>
        <dbReference type="EMBL" id="CAK9216045.1"/>
    </source>
</evidence>
<feature type="transmembrane region" description="Helical" evidence="1">
    <location>
        <begin position="283"/>
        <end position="308"/>
    </location>
</feature>
<dbReference type="PANTHER" id="PTHR31721:SF4">
    <property type="entry name" value="OS06G0710300 PROTEIN"/>
    <property type="match status" value="1"/>
</dbReference>
<feature type="transmembrane region" description="Helical" evidence="1">
    <location>
        <begin position="188"/>
        <end position="208"/>
    </location>
</feature>
<sequence>MEAFQGIVRGMTMTRQSQFSRPFLTPGASSSLRNNIAQTSSGLTSFSRSSCCSKYANRTFWGPKHASPRTWKSLQGNKSVVPSLKVWALQHENVLPLPCDDEIASLEHLLEASPDQSTLPTTPTEQRNQRLEALIERVIFNCRFFTLMAVMGSLAGSLLCFFKGSFFVVESFMEYFQASWQGLGTSQVVFLLVEAVDVYLMGTVMLIFGMGLYELFVSTLEVAGDAAEGIRTTTCGSNMFGLFHLRERPKWLEIHSLDELKTKLGHVIVMILLVGMFEKSKKVAIHTVADLLCLSASILLSSGSLFLLSKLHANLQE</sequence>
<name>A0ABP0U9U1_9BRYO</name>
<protein>
    <submittedName>
        <fullName evidence="2">Uncharacterized protein</fullName>
    </submittedName>
</protein>
<dbReference type="InterPro" id="IPR005134">
    <property type="entry name" value="UPF0114"/>
</dbReference>
<gene>
    <name evidence="2" type="ORF">CSSPTR1EN2_LOCUS13194</name>
</gene>
<keyword evidence="1" id="KW-1133">Transmembrane helix</keyword>
<dbReference type="EMBL" id="OZ019894">
    <property type="protein sequence ID" value="CAK9216045.1"/>
    <property type="molecule type" value="Genomic_DNA"/>
</dbReference>
<dbReference type="Proteomes" id="UP001497512">
    <property type="component" value="Chromosome 2"/>
</dbReference>